<dbReference type="InterPro" id="IPR019734">
    <property type="entry name" value="TPR_rpt"/>
</dbReference>
<dbReference type="PANTHER" id="PTHR44943">
    <property type="entry name" value="CELLULOSE SYNTHASE OPERON PROTEIN C"/>
    <property type="match status" value="1"/>
</dbReference>
<dbReference type="Gene3D" id="1.25.40.10">
    <property type="entry name" value="Tetratricopeptide repeat domain"/>
    <property type="match status" value="3"/>
</dbReference>
<feature type="repeat" description="TPR" evidence="3">
    <location>
        <begin position="410"/>
        <end position="443"/>
    </location>
</feature>
<dbReference type="RefSeq" id="WP_131840310.1">
    <property type="nucleotide sequence ID" value="NZ_SLWB01000017.1"/>
</dbReference>
<gene>
    <name evidence="4" type="ORF">CLV25_11743</name>
</gene>
<feature type="repeat" description="TPR" evidence="3">
    <location>
        <begin position="343"/>
        <end position="376"/>
    </location>
</feature>
<feature type="repeat" description="TPR" evidence="3">
    <location>
        <begin position="207"/>
        <end position="240"/>
    </location>
</feature>
<dbReference type="OrthoDB" id="9803982at2"/>
<feature type="repeat" description="TPR" evidence="3">
    <location>
        <begin position="173"/>
        <end position="206"/>
    </location>
</feature>
<dbReference type="SMART" id="SM00028">
    <property type="entry name" value="TPR"/>
    <property type="match status" value="10"/>
</dbReference>
<comment type="caution">
    <text evidence="4">The sequence shown here is derived from an EMBL/GenBank/DDBJ whole genome shotgun (WGS) entry which is preliminary data.</text>
</comment>
<sequence length="472" mass="53898">MKEDSELYFSEDDNLPEIVKRYEAMVKTNRIAYFDVCDYEKMVDHYILQNRSEDAINVLRIARKQHPNSSELTIKKAEIELFSGRYNDALVDLTSVEAFERNNPDFYLVKGKTLMATGKTDEALAMFDQVLLKSTDQKLDMLFEVVAILEEYDEFEIACKYLKMGIELDPSNTQTYGELGFIQEKLNRTEEAIEAYEKMLDGDPFLPFGWSNLGTLYAKLGKNDKAIEAFDYAIALEPDAPLSYFSKANALANIGRFEEALTVFFEYADMEEDTAMAMCCIGECYEKLGDYENARIYYQKSLDSNPENPDALYGLAVVELEFDRVDESYELATKAIELDPNIPEYWFGLGKLNMRLNRLDEAKAAFETAIALDPLDFESWLLLSEIVGDESLEQGVEIIKNGLKVNDDTAALHQRLAAYYYLMGNVQESLVEFEKGLTLDSESAEEFFEFCADAVNDPLYIEILAKFLPTKE</sequence>
<reference evidence="4 5" key="1">
    <citation type="submission" date="2019-03" db="EMBL/GenBank/DDBJ databases">
        <title>Genomic Encyclopedia of Archaeal and Bacterial Type Strains, Phase II (KMG-II): from individual species to whole genera.</title>
        <authorList>
            <person name="Goeker M."/>
        </authorList>
    </citation>
    <scope>NUCLEOTIDE SEQUENCE [LARGE SCALE GENOMIC DNA]</scope>
    <source>
        <strain evidence="4 5">RL-C</strain>
    </source>
</reference>
<dbReference type="InterPro" id="IPR013105">
    <property type="entry name" value="TPR_2"/>
</dbReference>
<organism evidence="4 5">
    <name type="scientific">Acetobacteroides hydrogenigenes</name>
    <dbReference type="NCBI Taxonomy" id="979970"/>
    <lineage>
        <taxon>Bacteria</taxon>
        <taxon>Pseudomonadati</taxon>
        <taxon>Bacteroidota</taxon>
        <taxon>Bacteroidia</taxon>
        <taxon>Bacteroidales</taxon>
        <taxon>Rikenellaceae</taxon>
        <taxon>Acetobacteroides</taxon>
    </lineage>
</organism>
<dbReference type="AlphaFoldDB" id="A0A4R2E7W4"/>
<dbReference type="Pfam" id="PF14559">
    <property type="entry name" value="TPR_19"/>
    <property type="match status" value="1"/>
</dbReference>
<keyword evidence="5" id="KW-1185">Reference proteome</keyword>
<evidence type="ECO:0000313" key="5">
    <source>
        <dbReference type="Proteomes" id="UP000294830"/>
    </source>
</evidence>
<dbReference type="PROSITE" id="PS50293">
    <property type="entry name" value="TPR_REGION"/>
    <property type="match status" value="2"/>
</dbReference>
<dbReference type="Pfam" id="PF07719">
    <property type="entry name" value="TPR_2"/>
    <property type="match status" value="1"/>
</dbReference>
<evidence type="ECO:0000313" key="4">
    <source>
        <dbReference type="EMBL" id="TCN62906.1"/>
    </source>
</evidence>
<dbReference type="PANTHER" id="PTHR44943:SF8">
    <property type="entry name" value="TPR REPEAT-CONTAINING PROTEIN MJ0263"/>
    <property type="match status" value="1"/>
</dbReference>
<dbReference type="InterPro" id="IPR051685">
    <property type="entry name" value="Ycf3/AcsC/BcsC/TPR_MFPF"/>
</dbReference>
<dbReference type="InterPro" id="IPR011990">
    <property type="entry name" value="TPR-like_helical_dom_sf"/>
</dbReference>
<dbReference type="EMBL" id="SLWB01000017">
    <property type="protein sequence ID" value="TCN62906.1"/>
    <property type="molecule type" value="Genomic_DNA"/>
</dbReference>
<feature type="repeat" description="TPR" evidence="3">
    <location>
        <begin position="309"/>
        <end position="342"/>
    </location>
</feature>
<dbReference type="Pfam" id="PF13181">
    <property type="entry name" value="TPR_8"/>
    <property type="match status" value="1"/>
</dbReference>
<keyword evidence="2 3" id="KW-0802">TPR repeat</keyword>
<feature type="repeat" description="TPR" evidence="3">
    <location>
        <begin position="275"/>
        <end position="308"/>
    </location>
</feature>
<name>A0A4R2E7W4_9BACT</name>
<dbReference type="Pfam" id="PF13432">
    <property type="entry name" value="TPR_16"/>
    <property type="match status" value="2"/>
</dbReference>
<protein>
    <submittedName>
        <fullName evidence="4">Tetratricopeptide repeat protein</fullName>
    </submittedName>
</protein>
<evidence type="ECO:0000256" key="3">
    <source>
        <dbReference type="PROSITE-ProRule" id="PRU00339"/>
    </source>
</evidence>
<dbReference type="PROSITE" id="PS50005">
    <property type="entry name" value="TPR"/>
    <property type="match status" value="6"/>
</dbReference>
<keyword evidence="1" id="KW-0677">Repeat</keyword>
<proteinExistence type="predicted"/>
<evidence type="ECO:0000256" key="1">
    <source>
        <dbReference type="ARBA" id="ARBA00022737"/>
    </source>
</evidence>
<dbReference type="Proteomes" id="UP000294830">
    <property type="component" value="Unassembled WGS sequence"/>
</dbReference>
<dbReference type="SUPFAM" id="SSF48452">
    <property type="entry name" value="TPR-like"/>
    <property type="match status" value="2"/>
</dbReference>
<accession>A0A4R2E7W4</accession>
<evidence type="ECO:0000256" key="2">
    <source>
        <dbReference type="ARBA" id="ARBA00022803"/>
    </source>
</evidence>